<dbReference type="OrthoDB" id="8657357at2"/>
<accession>A0A4R3K0G8</accession>
<dbReference type="Pfam" id="PF11174">
    <property type="entry name" value="DUF2970"/>
    <property type="match status" value="1"/>
</dbReference>
<keyword evidence="1" id="KW-1133">Transmembrane helix</keyword>
<comment type="caution">
    <text evidence="2">The sequence shown here is derived from an EMBL/GenBank/DDBJ whole genome shotgun (WGS) entry which is preliminary data.</text>
</comment>
<keyword evidence="1" id="KW-0812">Transmembrane</keyword>
<keyword evidence="1" id="KW-0472">Membrane</keyword>
<feature type="transmembrane region" description="Helical" evidence="1">
    <location>
        <begin position="33"/>
        <end position="57"/>
    </location>
</feature>
<gene>
    <name evidence="2" type="ORF">EDC61_102171</name>
</gene>
<protein>
    <submittedName>
        <fullName evidence="2">DUF2970 family protein</fullName>
    </submittedName>
</protein>
<dbReference type="Proteomes" id="UP000295135">
    <property type="component" value="Unassembled WGS sequence"/>
</dbReference>
<name>A0A4R3K0G8_9PROT</name>
<organism evidence="2 3">
    <name type="scientific">Sulfuritortus calidifontis</name>
    <dbReference type="NCBI Taxonomy" id="1914471"/>
    <lineage>
        <taxon>Bacteria</taxon>
        <taxon>Pseudomonadati</taxon>
        <taxon>Pseudomonadota</taxon>
        <taxon>Betaproteobacteria</taxon>
        <taxon>Nitrosomonadales</taxon>
        <taxon>Thiobacillaceae</taxon>
        <taxon>Sulfuritortus</taxon>
    </lineage>
</organism>
<evidence type="ECO:0000313" key="2">
    <source>
        <dbReference type="EMBL" id="TCS73401.1"/>
    </source>
</evidence>
<dbReference type="EMBL" id="SLZY01000002">
    <property type="protein sequence ID" value="TCS73401.1"/>
    <property type="molecule type" value="Genomic_DNA"/>
</dbReference>
<sequence length="59" mass="6680">MSVFRVWKAVFWSFFGIRKGRDLESDAAHIKPVHIVIAGLVGALIFVVSLIVLVNWITR</sequence>
<proteinExistence type="predicted"/>
<evidence type="ECO:0000256" key="1">
    <source>
        <dbReference type="SAM" id="Phobius"/>
    </source>
</evidence>
<evidence type="ECO:0000313" key="3">
    <source>
        <dbReference type="Proteomes" id="UP000295135"/>
    </source>
</evidence>
<reference evidence="2 3" key="1">
    <citation type="submission" date="2019-03" db="EMBL/GenBank/DDBJ databases">
        <title>Genomic Encyclopedia of Type Strains, Phase IV (KMG-IV): sequencing the most valuable type-strain genomes for metagenomic binning, comparative biology and taxonomic classification.</title>
        <authorList>
            <person name="Goeker M."/>
        </authorList>
    </citation>
    <scope>NUCLEOTIDE SEQUENCE [LARGE SCALE GENOMIC DNA]</scope>
    <source>
        <strain evidence="2 3">DSM 103923</strain>
    </source>
</reference>
<keyword evidence="3" id="KW-1185">Reference proteome</keyword>
<dbReference type="RefSeq" id="WP_126458716.1">
    <property type="nucleotide sequence ID" value="NZ_AP018721.1"/>
</dbReference>
<dbReference type="AlphaFoldDB" id="A0A4R3K0G8"/>
<dbReference type="InterPro" id="IPR021344">
    <property type="entry name" value="DUF2970"/>
</dbReference>